<dbReference type="OrthoDB" id="5295943at2"/>
<evidence type="ECO:0000256" key="1">
    <source>
        <dbReference type="SAM" id="MobiDB-lite"/>
    </source>
</evidence>
<dbReference type="Pfam" id="PF06676">
    <property type="entry name" value="DUF1178"/>
    <property type="match status" value="1"/>
</dbReference>
<feature type="region of interest" description="Disordered" evidence="1">
    <location>
        <begin position="49"/>
        <end position="71"/>
    </location>
</feature>
<reference evidence="2 5" key="1">
    <citation type="submission" date="2016-08" db="EMBL/GenBank/DDBJ databases">
        <title>Candidatus Dactylopiibacterium carminicum genome sequence.</title>
        <authorList>
            <person name="Ramirez-Puebla S.T."/>
            <person name="Ormeno-Orrillo E."/>
            <person name="Vera-Ponce De Leon A."/>
            <person name="Luis L."/>
            <person name="Sanchez-Flores A."/>
            <person name="Monica R."/>
            <person name="Martinez-Romero E."/>
        </authorList>
    </citation>
    <scope>NUCLEOTIDE SEQUENCE [LARGE SCALE GENOMIC DNA]</scope>
    <source>
        <strain evidence="2">END1</strain>
    </source>
</reference>
<accession>A0A272EZZ8</accession>
<sequence length="142" mass="15102">MIVLDLECPQGHRFEGWFASPEAFAEQNAAGQISCPVCSVHPVRRLPSAAHVGRGSGSEVSPPAHGDPEPAQLLGQLLETLRNVAAHSEDVGDGFVAEVRRIQAGEAEQRPVRGIATAHEAITLLEEGINVLPLPPAKEDLH</sequence>
<dbReference type="EMBL" id="NMRN01000002">
    <property type="protein sequence ID" value="PAS95200.1"/>
    <property type="molecule type" value="Genomic_DNA"/>
</dbReference>
<organism evidence="3 4">
    <name type="scientific">Candidatus Dactylopiibacterium carminicum</name>
    <dbReference type="NCBI Taxonomy" id="857335"/>
    <lineage>
        <taxon>Bacteria</taxon>
        <taxon>Pseudomonadati</taxon>
        <taxon>Pseudomonadota</taxon>
        <taxon>Betaproteobacteria</taxon>
        <taxon>Rhodocyclales</taxon>
        <taxon>Rhodocyclaceae</taxon>
        <taxon>Candidatus Dactylopiibacterium</taxon>
    </lineage>
</organism>
<keyword evidence="5" id="KW-1185">Reference proteome</keyword>
<dbReference type="AlphaFoldDB" id="A0A272EZZ8"/>
<comment type="caution">
    <text evidence="3">The sequence shown here is derived from an EMBL/GenBank/DDBJ whole genome shotgun (WGS) entry which is preliminary data.</text>
</comment>
<dbReference type="PIRSF" id="PIRSF032131">
    <property type="entry name" value="UCP032131"/>
    <property type="match status" value="1"/>
</dbReference>
<dbReference type="Proteomes" id="UP000216107">
    <property type="component" value="Unassembled WGS sequence"/>
</dbReference>
<dbReference type="Proteomes" id="UP000623509">
    <property type="component" value="Unassembled WGS sequence"/>
</dbReference>
<evidence type="ECO:0000313" key="3">
    <source>
        <dbReference type="EMBL" id="PAS95200.1"/>
    </source>
</evidence>
<name>A0A272EZZ8_9RHOO</name>
<gene>
    <name evidence="2" type="ORF">BGI27_01380</name>
    <name evidence="3" type="ORF">CGU29_01790</name>
</gene>
<evidence type="ECO:0000313" key="5">
    <source>
        <dbReference type="Proteomes" id="UP000623509"/>
    </source>
</evidence>
<protein>
    <submittedName>
        <fullName evidence="2">DUF1178 domain-containing protein</fullName>
    </submittedName>
</protein>
<dbReference type="InterPro" id="IPR009562">
    <property type="entry name" value="DUF1178"/>
</dbReference>
<reference evidence="3 4" key="2">
    <citation type="submission" date="2017-07" db="EMBL/GenBank/DDBJ databases">
        <title>Candidatus Dactylopiibacterium carminicum, a nitrogen-fixing symbiont of the cochineal insect Dactylopius coccus and Dactylopius opuntiae (Hemiptera: Coccoidea: Dactylopiidae).</title>
        <authorList>
            <person name="Vera A."/>
        </authorList>
    </citation>
    <scope>NUCLEOTIDE SEQUENCE [LARGE SCALE GENOMIC DNA]</scope>
    <source>
        <strain evidence="3 4">NFDCM</strain>
    </source>
</reference>
<evidence type="ECO:0000313" key="4">
    <source>
        <dbReference type="Proteomes" id="UP000216107"/>
    </source>
</evidence>
<evidence type="ECO:0000313" key="2">
    <source>
        <dbReference type="EMBL" id="KAF7600563.1"/>
    </source>
</evidence>
<proteinExistence type="predicted"/>
<dbReference type="EMBL" id="MDUX01000003">
    <property type="protein sequence ID" value="KAF7600563.1"/>
    <property type="molecule type" value="Genomic_DNA"/>
</dbReference>